<keyword evidence="1" id="KW-0732">Signal</keyword>
<name>A0A829YJ26_9GAMM</name>
<sequence length="272" mass="29033">MTYGQERWMNGTHSVLARAALAASLGLAAGAAQAVPIVFEFAGTVGETRIHDAVGNLLALDYSLSGQTVTGRIVVETDGLAVRTYTNQFGSSQSLLDYLFDPPEQITSELFIGGVMYDVGAYSGDTGHLWGIDSSGVPGAGPDLFDVSDVSMEYWYNEALGGPRPAPGEYQYRQFGLQWTDPANPLDLVDLSNGLQPLDVLPLLTGLLPRAYYTQERMYCDDTGCSTLTISDTDFSINSLTVSTANVPEPGTLALFGIGLLGSGLVRRRKAS</sequence>
<dbReference type="EMBL" id="BLJN01000006">
    <property type="protein sequence ID" value="GFE83307.1"/>
    <property type="molecule type" value="Genomic_DNA"/>
</dbReference>
<proteinExistence type="predicted"/>
<dbReference type="AlphaFoldDB" id="A0A829YJ26"/>
<dbReference type="Pfam" id="PF07589">
    <property type="entry name" value="PEP-CTERM"/>
    <property type="match status" value="1"/>
</dbReference>
<evidence type="ECO:0000256" key="1">
    <source>
        <dbReference type="SAM" id="SignalP"/>
    </source>
</evidence>
<gene>
    <name evidence="3" type="ORF">GCM10011487_53070</name>
</gene>
<evidence type="ECO:0000259" key="2">
    <source>
        <dbReference type="Pfam" id="PF07589"/>
    </source>
</evidence>
<feature type="chain" id="PRO_5032318937" description="Ice-binding protein C-terminal domain-containing protein" evidence="1">
    <location>
        <begin position="35"/>
        <end position="272"/>
    </location>
</feature>
<reference evidence="4" key="1">
    <citation type="submission" date="2020-01" db="EMBL/GenBank/DDBJ databases">
        <title>'Steroidobacter agaridevorans' sp. nov., agar-degrading bacteria isolated from rhizosphere soils.</title>
        <authorList>
            <person name="Ikenaga M."/>
            <person name="Kataoka M."/>
            <person name="Murouchi A."/>
            <person name="Katsuragi S."/>
            <person name="Sakai M."/>
        </authorList>
    </citation>
    <scope>NUCLEOTIDE SEQUENCE [LARGE SCALE GENOMIC DNA]</scope>
    <source>
        <strain evidence="4">YU21-B</strain>
    </source>
</reference>
<dbReference type="Proteomes" id="UP000445000">
    <property type="component" value="Unassembled WGS sequence"/>
</dbReference>
<dbReference type="InterPro" id="IPR013424">
    <property type="entry name" value="Ice-binding_C"/>
</dbReference>
<evidence type="ECO:0000313" key="4">
    <source>
        <dbReference type="Proteomes" id="UP000445000"/>
    </source>
</evidence>
<evidence type="ECO:0000313" key="3">
    <source>
        <dbReference type="EMBL" id="GFE83307.1"/>
    </source>
</evidence>
<feature type="signal peptide" evidence="1">
    <location>
        <begin position="1"/>
        <end position="34"/>
    </location>
</feature>
<organism evidence="3 4">
    <name type="scientific">Steroidobacter agaridevorans</name>
    <dbReference type="NCBI Taxonomy" id="2695856"/>
    <lineage>
        <taxon>Bacteria</taxon>
        <taxon>Pseudomonadati</taxon>
        <taxon>Pseudomonadota</taxon>
        <taxon>Gammaproteobacteria</taxon>
        <taxon>Steroidobacterales</taxon>
        <taxon>Steroidobacteraceae</taxon>
        <taxon>Steroidobacter</taxon>
    </lineage>
</organism>
<protein>
    <recommendedName>
        <fullName evidence="2">Ice-binding protein C-terminal domain-containing protein</fullName>
    </recommendedName>
</protein>
<accession>A0A829YJ26</accession>
<dbReference type="NCBIfam" id="TIGR02595">
    <property type="entry name" value="PEP_CTERM"/>
    <property type="match status" value="1"/>
</dbReference>
<feature type="domain" description="Ice-binding protein C-terminal" evidence="2">
    <location>
        <begin position="247"/>
        <end position="270"/>
    </location>
</feature>
<keyword evidence="4" id="KW-1185">Reference proteome</keyword>
<comment type="caution">
    <text evidence="3">The sequence shown here is derived from an EMBL/GenBank/DDBJ whole genome shotgun (WGS) entry which is preliminary data.</text>
</comment>